<evidence type="ECO:0000313" key="1">
    <source>
        <dbReference type="EMBL" id="GEP45092.1"/>
    </source>
</evidence>
<proteinExistence type="predicted"/>
<dbReference type="Gene3D" id="1.10.10.10">
    <property type="entry name" value="Winged helix-like DNA-binding domain superfamily/Winged helix DNA-binding domain"/>
    <property type="match status" value="1"/>
</dbReference>
<dbReference type="AlphaFoldDB" id="A0A512MEG7"/>
<reference evidence="1 2" key="1">
    <citation type="submission" date="2019-07" db="EMBL/GenBank/DDBJ databases">
        <title>Whole genome shotgun sequence of Brevifollis gellanilyticus NBRC 108608.</title>
        <authorList>
            <person name="Hosoyama A."/>
            <person name="Uohara A."/>
            <person name="Ohji S."/>
            <person name="Ichikawa N."/>
        </authorList>
    </citation>
    <scope>NUCLEOTIDE SEQUENCE [LARGE SCALE GENOMIC DNA]</scope>
    <source>
        <strain evidence="1 2">NBRC 108608</strain>
    </source>
</reference>
<name>A0A512MEG7_9BACT</name>
<dbReference type="OrthoDB" id="9798172at2"/>
<protein>
    <recommendedName>
        <fullName evidence="3">Transcriptional regulator</fullName>
    </recommendedName>
</protein>
<keyword evidence="2" id="KW-1185">Reference proteome</keyword>
<dbReference type="SUPFAM" id="SSF46785">
    <property type="entry name" value="Winged helix' DNA-binding domain"/>
    <property type="match status" value="1"/>
</dbReference>
<evidence type="ECO:0008006" key="3">
    <source>
        <dbReference type="Google" id="ProtNLM"/>
    </source>
</evidence>
<accession>A0A512MEG7</accession>
<sequence>MDESDPIEQARGFIHANIHSVDHFRVVLLLHDDPERRWQESEVVGRLRLPPPVVHTVFTDLHARGFIQPDQDGCYSYAPQREELAVMMRKLADLDRERPVSLIRMIYSRPTEPQAFADAFRIRKPR</sequence>
<dbReference type="Proteomes" id="UP000321577">
    <property type="component" value="Unassembled WGS sequence"/>
</dbReference>
<dbReference type="RefSeq" id="WP_146853659.1">
    <property type="nucleotide sequence ID" value="NZ_BKAG01000041.1"/>
</dbReference>
<dbReference type="InterPro" id="IPR036390">
    <property type="entry name" value="WH_DNA-bd_sf"/>
</dbReference>
<organism evidence="1 2">
    <name type="scientific">Brevifollis gellanilyticus</name>
    <dbReference type="NCBI Taxonomy" id="748831"/>
    <lineage>
        <taxon>Bacteria</taxon>
        <taxon>Pseudomonadati</taxon>
        <taxon>Verrucomicrobiota</taxon>
        <taxon>Verrucomicrobiia</taxon>
        <taxon>Verrucomicrobiales</taxon>
        <taxon>Verrucomicrobiaceae</taxon>
    </lineage>
</organism>
<comment type="caution">
    <text evidence="1">The sequence shown here is derived from an EMBL/GenBank/DDBJ whole genome shotgun (WGS) entry which is preliminary data.</text>
</comment>
<evidence type="ECO:0000313" key="2">
    <source>
        <dbReference type="Proteomes" id="UP000321577"/>
    </source>
</evidence>
<dbReference type="EMBL" id="BKAG01000041">
    <property type="protein sequence ID" value="GEP45092.1"/>
    <property type="molecule type" value="Genomic_DNA"/>
</dbReference>
<gene>
    <name evidence="1" type="ORF">BGE01nite_43830</name>
</gene>
<dbReference type="InterPro" id="IPR036388">
    <property type="entry name" value="WH-like_DNA-bd_sf"/>
</dbReference>